<organism evidence="1">
    <name type="scientific">Anguilla anguilla</name>
    <name type="common">European freshwater eel</name>
    <name type="synonym">Muraena anguilla</name>
    <dbReference type="NCBI Taxonomy" id="7936"/>
    <lineage>
        <taxon>Eukaryota</taxon>
        <taxon>Metazoa</taxon>
        <taxon>Chordata</taxon>
        <taxon>Craniata</taxon>
        <taxon>Vertebrata</taxon>
        <taxon>Euteleostomi</taxon>
        <taxon>Actinopterygii</taxon>
        <taxon>Neopterygii</taxon>
        <taxon>Teleostei</taxon>
        <taxon>Anguilliformes</taxon>
        <taxon>Anguillidae</taxon>
        <taxon>Anguilla</taxon>
    </lineage>
</organism>
<proteinExistence type="predicted"/>
<reference evidence="1" key="1">
    <citation type="submission" date="2014-11" db="EMBL/GenBank/DDBJ databases">
        <authorList>
            <person name="Amaro Gonzalez C."/>
        </authorList>
    </citation>
    <scope>NUCLEOTIDE SEQUENCE</scope>
</reference>
<evidence type="ECO:0000313" key="1">
    <source>
        <dbReference type="EMBL" id="JAH67105.1"/>
    </source>
</evidence>
<dbReference type="AlphaFoldDB" id="A0A0E9UPF0"/>
<protein>
    <submittedName>
        <fullName evidence="1">Uncharacterized protein</fullName>
    </submittedName>
</protein>
<accession>A0A0E9UPF0</accession>
<name>A0A0E9UPF0_ANGAN</name>
<dbReference type="EMBL" id="GBXM01041472">
    <property type="protein sequence ID" value="JAH67105.1"/>
    <property type="molecule type" value="Transcribed_RNA"/>
</dbReference>
<reference evidence="1" key="2">
    <citation type="journal article" date="2015" name="Fish Shellfish Immunol.">
        <title>Early steps in the European eel (Anguilla anguilla)-Vibrio vulnificus interaction in the gills: Role of the RtxA13 toxin.</title>
        <authorList>
            <person name="Callol A."/>
            <person name="Pajuelo D."/>
            <person name="Ebbesson L."/>
            <person name="Teles M."/>
            <person name="MacKenzie S."/>
            <person name="Amaro C."/>
        </authorList>
    </citation>
    <scope>NUCLEOTIDE SEQUENCE</scope>
</reference>
<sequence>MVIDIQRSSLPSMHSLIMSWWKIIDQYKHLGTFLDNKWSFEANVDAVCHCLSY</sequence>